<protein>
    <submittedName>
        <fullName evidence="5">Transmembrane protein</fullName>
    </submittedName>
</protein>
<feature type="transmembrane region" description="Helical" evidence="2">
    <location>
        <begin position="27"/>
        <end position="46"/>
    </location>
</feature>
<dbReference type="AlphaFoldDB" id="A0A183U5F6"/>
<sequence>MPEEARFPIAEARTCHLEAVHSGMDGLLLPVVVTTIQLCTFVVAIAHSAACVKKKKGEQSLTDRELNHSTIISYPEKPMFPVASSSRVAESEVDVELNLDGLAGDQPPAPQEPQVEVSNVAPAEVSSTSSSSRAPFFFSVFAPPRSFSRC</sequence>
<organism evidence="4 5">
    <name type="scientific">Toxocara canis</name>
    <name type="common">Canine roundworm</name>
    <dbReference type="NCBI Taxonomy" id="6265"/>
    <lineage>
        <taxon>Eukaryota</taxon>
        <taxon>Metazoa</taxon>
        <taxon>Ecdysozoa</taxon>
        <taxon>Nematoda</taxon>
        <taxon>Chromadorea</taxon>
        <taxon>Rhabditida</taxon>
        <taxon>Spirurina</taxon>
        <taxon>Ascaridomorpha</taxon>
        <taxon>Ascaridoidea</taxon>
        <taxon>Toxocaridae</taxon>
        <taxon>Toxocara</taxon>
    </lineage>
</organism>
<name>A0A183U5F6_TOXCA</name>
<keyword evidence="2" id="KW-1133">Transmembrane helix</keyword>
<evidence type="ECO:0000313" key="3">
    <source>
        <dbReference type="EMBL" id="VDM29442.1"/>
    </source>
</evidence>
<evidence type="ECO:0000313" key="4">
    <source>
        <dbReference type="Proteomes" id="UP000050794"/>
    </source>
</evidence>
<gene>
    <name evidence="3" type="ORF">TCNE_LOCUS3725</name>
</gene>
<proteinExistence type="predicted"/>
<keyword evidence="2" id="KW-0812">Transmembrane</keyword>
<evidence type="ECO:0000256" key="2">
    <source>
        <dbReference type="SAM" id="Phobius"/>
    </source>
</evidence>
<accession>A0A183U5F6</accession>
<reference evidence="5" key="1">
    <citation type="submission" date="2016-06" db="UniProtKB">
        <authorList>
            <consortium name="WormBaseParasite"/>
        </authorList>
    </citation>
    <scope>IDENTIFICATION</scope>
</reference>
<keyword evidence="2" id="KW-0472">Membrane</keyword>
<dbReference type="EMBL" id="UYWY01005114">
    <property type="protein sequence ID" value="VDM29442.1"/>
    <property type="molecule type" value="Genomic_DNA"/>
</dbReference>
<reference evidence="3 4" key="2">
    <citation type="submission" date="2018-11" db="EMBL/GenBank/DDBJ databases">
        <authorList>
            <consortium name="Pathogen Informatics"/>
        </authorList>
    </citation>
    <scope>NUCLEOTIDE SEQUENCE [LARGE SCALE GENOMIC DNA]</scope>
</reference>
<evidence type="ECO:0000313" key="5">
    <source>
        <dbReference type="WBParaSite" id="TCNE_0000372601-mRNA-1"/>
    </source>
</evidence>
<feature type="region of interest" description="Disordered" evidence="1">
    <location>
        <begin position="99"/>
        <end position="130"/>
    </location>
</feature>
<evidence type="ECO:0000256" key="1">
    <source>
        <dbReference type="SAM" id="MobiDB-lite"/>
    </source>
</evidence>
<feature type="compositionally biased region" description="Low complexity" evidence="1">
    <location>
        <begin position="112"/>
        <end position="130"/>
    </location>
</feature>
<dbReference type="WBParaSite" id="TCNE_0000372601-mRNA-1">
    <property type="protein sequence ID" value="TCNE_0000372601-mRNA-1"/>
    <property type="gene ID" value="TCNE_0000372601"/>
</dbReference>
<dbReference type="Proteomes" id="UP000050794">
    <property type="component" value="Unassembled WGS sequence"/>
</dbReference>
<keyword evidence="4" id="KW-1185">Reference proteome</keyword>